<feature type="transmembrane region" description="Helical" evidence="9">
    <location>
        <begin position="596"/>
        <end position="618"/>
    </location>
</feature>
<evidence type="ECO:0000256" key="6">
    <source>
        <dbReference type="ARBA" id="ARBA00022840"/>
    </source>
</evidence>
<dbReference type="InterPro" id="IPR003439">
    <property type="entry name" value="ABC_transporter-like_ATP-bd"/>
</dbReference>
<dbReference type="PANTHER" id="PTHR48041">
    <property type="entry name" value="ABC TRANSPORTER G FAMILY MEMBER 28"/>
    <property type="match status" value="1"/>
</dbReference>
<dbReference type="GO" id="GO:0005886">
    <property type="term" value="C:plasma membrane"/>
    <property type="evidence" value="ECO:0007669"/>
    <property type="project" value="TreeGrafter"/>
</dbReference>
<evidence type="ECO:0000256" key="2">
    <source>
        <dbReference type="ARBA" id="ARBA00005814"/>
    </source>
</evidence>
<keyword evidence="7 9" id="KW-1133">Transmembrane helix</keyword>
<evidence type="ECO:0000256" key="8">
    <source>
        <dbReference type="ARBA" id="ARBA00023136"/>
    </source>
</evidence>
<comment type="subcellular location">
    <subcellularLocation>
        <location evidence="1">Membrane</location>
        <topology evidence="1">Multi-pass membrane protein</topology>
    </subcellularLocation>
</comment>
<accession>A0A9J7DLB2</accession>
<evidence type="ECO:0000313" key="12">
    <source>
        <dbReference type="RefSeq" id="XP_019894262.1"/>
    </source>
</evidence>
<dbReference type="KEGG" id="mde:101897891"/>
<dbReference type="GeneID" id="101897891"/>
<evidence type="ECO:0000256" key="4">
    <source>
        <dbReference type="ARBA" id="ARBA00022692"/>
    </source>
</evidence>
<comment type="similarity">
    <text evidence="2">Belongs to the ABC transporter superfamily. ABCG family. Eye pigment precursor importer (TC 3.A.1.204) subfamily.</text>
</comment>
<gene>
    <name evidence="12" type="primary">LOC101897891</name>
</gene>
<proteinExistence type="inferred from homology"/>
<keyword evidence="6 12" id="KW-0067">ATP-binding</keyword>
<feature type="transmembrane region" description="Helical" evidence="9">
    <location>
        <begin position="371"/>
        <end position="389"/>
    </location>
</feature>
<feature type="transmembrane region" description="Helical" evidence="9">
    <location>
        <begin position="510"/>
        <end position="531"/>
    </location>
</feature>
<dbReference type="Gene3D" id="3.40.50.300">
    <property type="entry name" value="P-loop containing nucleotide triphosphate hydrolases"/>
    <property type="match status" value="1"/>
</dbReference>
<dbReference type="InterPro" id="IPR027417">
    <property type="entry name" value="P-loop_NTPase"/>
</dbReference>
<dbReference type="InterPro" id="IPR013525">
    <property type="entry name" value="ABC2_TM"/>
</dbReference>
<dbReference type="InterPro" id="IPR003593">
    <property type="entry name" value="AAA+_ATPase"/>
</dbReference>
<feature type="domain" description="ABC transporter" evidence="10">
    <location>
        <begin position="37"/>
        <end position="271"/>
    </location>
</feature>
<dbReference type="VEuPathDB" id="VectorBase:MDOMA2_004321"/>
<evidence type="ECO:0000256" key="3">
    <source>
        <dbReference type="ARBA" id="ARBA00022448"/>
    </source>
</evidence>
<sequence>MTSNMHRNSLATADLLSPSAMDYSIFHRTTNDASINLQFNELTYETENSKILVNGVSGIFRANELTAIIGPSGCGKTTLLNLLSGYRIRKTSGEILVNGEQQDMQRFRKIARYVLQDDHISPYFTLMETMMFASELKMDTKYSREQRQKVIHDILDIFDLGSHVDTLIANLSGGQRKRLCIALELIDNPSVLFLDEPTTGLDEFSASQCIRLLKKLAKCGRTIICSLHCPSATLFQMFDKVYAMSKGQCIFQGAVNDIVPYLQQFDLNCPQTYNPTDFIIEVATKTYGDFQKELVATIQNGKIVKWQAVPSNKCDNYDILHPKLLEAKPNLDNTAGVKKKYPSIYRNSWFSEFKILFLHILHQMWRDKANCKLRIVIHILCSLLIGFTYTEVTSNATVSIFTYHLSMIVIIKFFFLPMVPLLACVPRDMMYLRREYFNQWYRLSAYFMALISAQLPMLSSMAVVGSAIIYFTSGQPVELYRFMFFVGISFLVSLMASSFGILFGSRFNVVHALFLAPYVMVLMVVIASYTAERNNLSLWEQLMVYSSFLKYAVDGYLYTLLDFNRPDFPCPSNQLFCMTSKPKYILKLAGNLKPSYIFSVLGLFSFYLLFTFLSYAIFKHRLAYHRQSNGKISKALSKIFSFKLVKV</sequence>
<dbReference type="Pfam" id="PF00005">
    <property type="entry name" value="ABC_tran"/>
    <property type="match status" value="1"/>
</dbReference>
<dbReference type="Proteomes" id="UP001652621">
    <property type="component" value="Unplaced"/>
</dbReference>
<feature type="transmembrane region" description="Helical" evidence="9">
    <location>
        <begin position="446"/>
        <end position="470"/>
    </location>
</feature>
<dbReference type="Pfam" id="PF19055">
    <property type="entry name" value="ABC2_membrane_7"/>
    <property type="match status" value="1"/>
</dbReference>
<evidence type="ECO:0000256" key="7">
    <source>
        <dbReference type="ARBA" id="ARBA00022989"/>
    </source>
</evidence>
<feature type="transmembrane region" description="Helical" evidence="9">
    <location>
        <begin position="401"/>
        <end position="425"/>
    </location>
</feature>
<evidence type="ECO:0000256" key="1">
    <source>
        <dbReference type="ARBA" id="ARBA00004141"/>
    </source>
</evidence>
<reference evidence="12" key="1">
    <citation type="submission" date="2025-08" db="UniProtKB">
        <authorList>
            <consortium name="RefSeq"/>
        </authorList>
    </citation>
    <scope>IDENTIFICATION</scope>
    <source>
        <strain evidence="12">Aabys</strain>
        <tissue evidence="12">Whole body</tissue>
    </source>
</reference>
<keyword evidence="11" id="KW-1185">Reference proteome</keyword>
<dbReference type="AlphaFoldDB" id="A0A9J7DLB2"/>
<evidence type="ECO:0000313" key="11">
    <source>
        <dbReference type="Proteomes" id="UP001652621"/>
    </source>
</evidence>
<dbReference type="GO" id="GO:0140359">
    <property type="term" value="F:ABC-type transporter activity"/>
    <property type="evidence" value="ECO:0007669"/>
    <property type="project" value="InterPro"/>
</dbReference>
<evidence type="ECO:0000259" key="10">
    <source>
        <dbReference type="PROSITE" id="PS50893"/>
    </source>
</evidence>
<evidence type="ECO:0000256" key="5">
    <source>
        <dbReference type="ARBA" id="ARBA00022741"/>
    </source>
</evidence>
<dbReference type="SUPFAM" id="SSF52540">
    <property type="entry name" value="P-loop containing nucleoside triphosphate hydrolases"/>
    <property type="match status" value="1"/>
</dbReference>
<keyword evidence="4 9" id="KW-0812">Transmembrane</keyword>
<dbReference type="GO" id="GO:0016887">
    <property type="term" value="F:ATP hydrolysis activity"/>
    <property type="evidence" value="ECO:0007669"/>
    <property type="project" value="InterPro"/>
</dbReference>
<protein>
    <submittedName>
        <fullName evidence="12">ATP-binding cassette sub-family G member 4</fullName>
    </submittedName>
</protein>
<feature type="transmembrane region" description="Helical" evidence="9">
    <location>
        <begin position="482"/>
        <end position="503"/>
    </location>
</feature>
<dbReference type="RefSeq" id="XP_019894262.1">
    <property type="nucleotide sequence ID" value="XM_020038703.2"/>
</dbReference>
<keyword evidence="5" id="KW-0547">Nucleotide-binding</keyword>
<name>A0A9J7DLB2_MUSDO</name>
<keyword evidence="8 9" id="KW-0472">Membrane</keyword>
<dbReference type="CDD" id="cd03213">
    <property type="entry name" value="ABCG_EPDR"/>
    <property type="match status" value="1"/>
</dbReference>
<organism evidence="11 12">
    <name type="scientific">Musca domestica</name>
    <name type="common">House fly</name>
    <dbReference type="NCBI Taxonomy" id="7370"/>
    <lineage>
        <taxon>Eukaryota</taxon>
        <taxon>Metazoa</taxon>
        <taxon>Ecdysozoa</taxon>
        <taxon>Arthropoda</taxon>
        <taxon>Hexapoda</taxon>
        <taxon>Insecta</taxon>
        <taxon>Pterygota</taxon>
        <taxon>Neoptera</taxon>
        <taxon>Endopterygota</taxon>
        <taxon>Diptera</taxon>
        <taxon>Brachycera</taxon>
        <taxon>Muscomorpha</taxon>
        <taxon>Muscoidea</taxon>
        <taxon>Muscidae</taxon>
        <taxon>Musca</taxon>
    </lineage>
</organism>
<keyword evidence="3" id="KW-0813">Transport</keyword>
<dbReference type="Pfam" id="PF01061">
    <property type="entry name" value="ABC2_membrane"/>
    <property type="match status" value="1"/>
</dbReference>
<dbReference type="SMART" id="SM00382">
    <property type="entry name" value="AAA"/>
    <property type="match status" value="1"/>
</dbReference>
<evidence type="ECO:0000256" key="9">
    <source>
        <dbReference type="SAM" id="Phobius"/>
    </source>
</evidence>
<dbReference type="GO" id="GO:0005524">
    <property type="term" value="F:ATP binding"/>
    <property type="evidence" value="ECO:0007669"/>
    <property type="project" value="UniProtKB-KW"/>
</dbReference>
<dbReference type="PROSITE" id="PS50893">
    <property type="entry name" value="ABC_TRANSPORTER_2"/>
    <property type="match status" value="1"/>
</dbReference>
<dbReference type="FunFam" id="3.40.50.300:FF:001077">
    <property type="entry name" value="Uncharacterized protein, isoform A"/>
    <property type="match status" value="1"/>
</dbReference>
<dbReference type="InterPro" id="IPR017871">
    <property type="entry name" value="ABC_transporter-like_CS"/>
</dbReference>
<dbReference type="PANTHER" id="PTHR48041:SF15">
    <property type="entry name" value="FI05267P"/>
    <property type="match status" value="1"/>
</dbReference>
<dbReference type="OrthoDB" id="66620at2759"/>
<dbReference type="InterPro" id="IPR043926">
    <property type="entry name" value="ABCG_dom"/>
</dbReference>
<dbReference type="InterPro" id="IPR050352">
    <property type="entry name" value="ABCG_transporters"/>
</dbReference>
<dbReference type="PROSITE" id="PS00211">
    <property type="entry name" value="ABC_TRANSPORTER_1"/>
    <property type="match status" value="1"/>
</dbReference>